<evidence type="ECO:0000256" key="3">
    <source>
        <dbReference type="ARBA" id="ARBA00023002"/>
    </source>
</evidence>
<dbReference type="PANTHER" id="PTHR43401:SF2">
    <property type="entry name" value="L-THREONINE 3-DEHYDROGENASE"/>
    <property type="match status" value="1"/>
</dbReference>
<organism evidence="5 6">
    <name type="scientific">Pseudaquabacterium terrae</name>
    <dbReference type="NCBI Taxonomy" id="2732868"/>
    <lineage>
        <taxon>Bacteria</taxon>
        <taxon>Pseudomonadati</taxon>
        <taxon>Pseudomonadota</taxon>
        <taxon>Betaproteobacteria</taxon>
        <taxon>Burkholderiales</taxon>
        <taxon>Sphaerotilaceae</taxon>
        <taxon>Pseudaquabacterium</taxon>
    </lineage>
</organism>
<dbReference type="SMART" id="SM00829">
    <property type="entry name" value="PKS_ER"/>
    <property type="match status" value="1"/>
</dbReference>
<feature type="domain" description="Enoyl reductase (ER)" evidence="4">
    <location>
        <begin position="16"/>
        <end position="363"/>
    </location>
</feature>
<dbReference type="Proteomes" id="UP000737171">
    <property type="component" value="Unassembled WGS sequence"/>
</dbReference>
<keyword evidence="6" id="KW-1185">Reference proteome</keyword>
<evidence type="ECO:0000313" key="6">
    <source>
        <dbReference type="Proteomes" id="UP000737171"/>
    </source>
</evidence>
<dbReference type="InterPro" id="IPR011032">
    <property type="entry name" value="GroES-like_sf"/>
</dbReference>
<protein>
    <submittedName>
        <fullName evidence="5">Alcohol dehydrogenase catalytic domain-containing protein</fullName>
    </submittedName>
</protein>
<keyword evidence="1" id="KW-0479">Metal-binding</keyword>
<proteinExistence type="predicted"/>
<dbReference type="Pfam" id="PF08240">
    <property type="entry name" value="ADH_N"/>
    <property type="match status" value="1"/>
</dbReference>
<evidence type="ECO:0000256" key="2">
    <source>
        <dbReference type="ARBA" id="ARBA00022833"/>
    </source>
</evidence>
<keyword evidence="3" id="KW-0560">Oxidoreductase</keyword>
<dbReference type="InterPro" id="IPR013149">
    <property type="entry name" value="ADH-like_C"/>
</dbReference>
<evidence type="ECO:0000313" key="5">
    <source>
        <dbReference type="EMBL" id="NRF67728.1"/>
    </source>
</evidence>
<keyword evidence="2" id="KW-0862">Zinc</keyword>
<name>A0ABX2EGH9_9BURK</name>
<reference evidence="5 6" key="1">
    <citation type="submission" date="2020-05" db="EMBL/GenBank/DDBJ databases">
        <title>Aquincola sp. isolate from soil.</title>
        <authorList>
            <person name="Han J."/>
            <person name="Kim D.-U."/>
        </authorList>
    </citation>
    <scope>NUCLEOTIDE SEQUENCE [LARGE SCALE GENOMIC DNA]</scope>
    <source>
        <strain evidence="5 6">S2</strain>
    </source>
</reference>
<sequence>MSTINTMKAARLHRVGEPMRIEQLPIPEPGQNDVLVRVRACGIVPNLGNILANWTTWFPELPLPPLPAVFGLDPAGEIVKVGSHVHCWSPGDRVYVNPGLYCGGCRACRAGDLINCTHYAFSGYFGFSQNSLKLYKNYPGGGLAEYMVAPQYALVKLPDRVSFNQAARFGYLGTMYSAMRKAGLGPGKTMLVNGISGTLGIGGALFGLAMGVPKILGTGRDKKLLERVKALAPDRIEVFSITDKEPLDVWAKQHTAGLGVDVFIDALGPGAQHETLQQGVRALKRGGRAVNIGAIMGLVGMDLHTMMDDQQSIEGSAWFTAAEGQTMADMAESGTLDLSVFEHVCTPLDQVNEAISGIAQRNGGFSNFVINP</sequence>
<dbReference type="Gene3D" id="3.90.180.10">
    <property type="entry name" value="Medium-chain alcohol dehydrogenases, catalytic domain"/>
    <property type="match status" value="1"/>
</dbReference>
<dbReference type="InterPro" id="IPR020843">
    <property type="entry name" value="ER"/>
</dbReference>
<dbReference type="SUPFAM" id="SSF51735">
    <property type="entry name" value="NAD(P)-binding Rossmann-fold domains"/>
    <property type="match status" value="1"/>
</dbReference>
<evidence type="ECO:0000259" key="4">
    <source>
        <dbReference type="SMART" id="SM00829"/>
    </source>
</evidence>
<dbReference type="Pfam" id="PF00107">
    <property type="entry name" value="ADH_zinc_N"/>
    <property type="match status" value="1"/>
</dbReference>
<dbReference type="InterPro" id="IPR050129">
    <property type="entry name" value="Zn_alcohol_dh"/>
</dbReference>
<comment type="caution">
    <text evidence="5">The sequence shown here is derived from an EMBL/GenBank/DDBJ whole genome shotgun (WGS) entry which is preliminary data.</text>
</comment>
<dbReference type="SUPFAM" id="SSF50129">
    <property type="entry name" value="GroES-like"/>
    <property type="match status" value="1"/>
</dbReference>
<accession>A0ABX2EGH9</accession>
<gene>
    <name evidence="5" type="ORF">HLB44_12095</name>
</gene>
<dbReference type="InterPro" id="IPR036291">
    <property type="entry name" value="NAD(P)-bd_dom_sf"/>
</dbReference>
<dbReference type="RefSeq" id="WP_173122820.1">
    <property type="nucleotide sequence ID" value="NZ_JABRWJ010000003.1"/>
</dbReference>
<dbReference type="PANTHER" id="PTHR43401">
    <property type="entry name" value="L-THREONINE 3-DEHYDROGENASE"/>
    <property type="match status" value="1"/>
</dbReference>
<dbReference type="InterPro" id="IPR013154">
    <property type="entry name" value="ADH-like_N"/>
</dbReference>
<evidence type="ECO:0000256" key="1">
    <source>
        <dbReference type="ARBA" id="ARBA00022723"/>
    </source>
</evidence>
<dbReference type="EMBL" id="JABRWJ010000003">
    <property type="protein sequence ID" value="NRF67728.1"/>
    <property type="molecule type" value="Genomic_DNA"/>
</dbReference>